<keyword evidence="10" id="KW-1185">Reference proteome</keyword>
<reference evidence="9 10" key="1">
    <citation type="submission" date="2015-04" db="EMBL/GenBank/DDBJ databases">
        <title>The draft genome sequence of Fusarium langsethiae, a T-2/HT-2 mycotoxin producer.</title>
        <authorList>
            <person name="Lysoe E."/>
            <person name="Divon H.H."/>
            <person name="Terzi V."/>
            <person name="Orru L."/>
            <person name="Lamontanara A."/>
            <person name="Kolseth A.-K."/>
            <person name="Frandsen R.J."/>
            <person name="Nielsen K."/>
            <person name="Thrane U."/>
        </authorList>
    </citation>
    <scope>NUCLEOTIDE SEQUENCE [LARGE SCALE GENOMIC DNA]</scope>
    <source>
        <strain evidence="9 10">Fl201059</strain>
    </source>
</reference>
<comment type="subcellular location">
    <subcellularLocation>
        <location evidence="1">Mitochondrion matrix</location>
    </subcellularLocation>
</comment>
<dbReference type="AlphaFoldDB" id="A0A0M9EXG8"/>
<gene>
    <name evidence="9" type="ORF">FLAG1_05232</name>
</gene>
<evidence type="ECO:0000256" key="2">
    <source>
        <dbReference type="ARBA" id="ARBA00009949"/>
    </source>
</evidence>
<dbReference type="InterPro" id="IPR050435">
    <property type="entry name" value="MZM1/LYRM7"/>
</dbReference>
<keyword evidence="6" id="KW-0496">Mitochondrion</keyword>
<comment type="function">
    <text evidence="8">Assembly factor required for Rieske Fe-S protein RIP1 incorporation into the cytochrome b-c1 (CIII) complex. Functions as a chaperone, binding to this subunit within the mitochondrial matrix and stabilizing it prior to its translocation and insertion into the late CIII dimeric intermediate within the mitochondrial inner membrane. Modulates the mitochondrial matrix zinc pool.</text>
</comment>
<comment type="caution">
    <text evidence="9">The sequence shown here is derived from an EMBL/GenBank/DDBJ whole genome shotgun (WGS) entry which is preliminary data.</text>
</comment>
<keyword evidence="7" id="KW-0143">Chaperone</keyword>
<proteinExistence type="inferred from homology"/>
<protein>
    <recommendedName>
        <fullName evidence="4">Mitochondrial zinc maintenance protein 1, mitochondrial</fullName>
    </recommendedName>
</protein>
<dbReference type="OrthoDB" id="529194at2759"/>
<accession>A0A0M9EXG8</accession>
<dbReference type="PANTHER" id="PTHR46749">
    <property type="entry name" value="COMPLEX III ASSEMBLY FACTOR LYRM7"/>
    <property type="match status" value="1"/>
</dbReference>
<dbReference type="GO" id="GO:0005759">
    <property type="term" value="C:mitochondrial matrix"/>
    <property type="evidence" value="ECO:0007669"/>
    <property type="project" value="UniProtKB-SubCell"/>
</dbReference>
<name>A0A0M9EXG8_FUSLA</name>
<dbReference type="GO" id="GO:0034551">
    <property type="term" value="P:mitochondrial respiratory chain complex III assembly"/>
    <property type="evidence" value="ECO:0007669"/>
    <property type="project" value="InterPro"/>
</dbReference>
<dbReference type="GO" id="GO:0044183">
    <property type="term" value="F:protein folding chaperone"/>
    <property type="evidence" value="ECO:0007669"/>
    <property type="project" value="TreeGrafter"/>
</dbReference>
<evidence type="ECO:0000313" key="10">
    <source>
        <dbReference type="Proteomes" id="UP000037904"/>
    </source>
</evidence>
<evidence type="ECO:0000256" key="8">
    <source>
        <dbReference type="ARBA" id="ARBA00025268"/>
    </source>
</evidence>
<dbReference type="PANTHER" id="PTHR46749:SF1">
    <property type="entry name" value="COMPLEX III ASSEMBLY FACTOR LYRM7"/>
    <property type="match status" value="1"/>
</dbReference>
<evidence type="ECO:0000256" key="4">
    <source>
        <dbReference type="ARBA" id="ARBA00015108"/>
    </source>
</evidence>
<sequence>MTTVPALNAYRHLMRAARIAFQGDAPILSAAQLQIRNEFRHKATIDASDAPAAIKHAEEVAKVLRQNVVQGRRIEDGKDSYSEFGMAVMSSNTDKD</sequence>
<dbReference type="Proteomes" id="UP000037904">
    <property type="component" value="Unassembled WGS sequence"/>
</dbReference>
<evidence type="ECO:0000313" key="9">
    <source>
        <dbReference type="EMBL" id="KPA41888.1"/>
    </source>
</evidence>
<dbReference type="CDD" id="cd20267">
    <property type="entry name" value="Complex1_LYR_LYRM7"/>
    <property type="match status" value="1"/>
</dbReference>
<comment type="similarity">
    <text evidence="2">Belongs to the complex I LYR family. MZM1 subfamily.</text>
</comment>
<dbReference type="InterPro" id="IPR045298">
    <property type="entry name" value="Complex1_LYR_LYRM7"/>
</dbReference>
<comment type="subunit">
    <text evidence="3">Interacts with RIP1.</text>
</comment>
<evidence type="ECO:0000256" key="3">
    <source>
        <dbReference type="ARBA" id="ARBA00011589"/>
    </source>
</evidence>
<evidence type="ECO:0000256" key="1">
    <source>
        <dbReference type="ARBA" id="ARBA00004305"/>
    </source>
</evidence>
<organism evidence="9 10">
    <name type="scientific">Fusarium langsethiae</name>
    <dbReference type="NCBI Taxonomy" id="179993"/>
    <lineage>
        <taxon>Eukaryota</taxon>
        <taxon>Fungi</taxon>
        <taxon>Dikarya</taxon>
        <taxon>Ascomycota</taxon>
        <taxon>Pezizomycotina</taxon>
        <taxon>Sordariomycetes</taxon>
        <taxon>Hypocreomycetidae</taxon>
        <taxon>Hypocreales</taxon>
        <taxon>Nectriaceae</taxon>
        <taxon>Fusarium</taxon>
    </lineage>
</organism>
<keyword evidence="5" id="KW-0809">Transit peptide</keyword>
<evidence type="ECO:0000256" key="7">
    <source>
        <dbReference type="ARBA" id="ARBA00023186"/>
    </source>
</evidence>
<evidence type="ECO:0000256" key="5">
    <source>
        <dbReference type="ARBA" id="ARBA00022946"/>
    </source>
</evidence>
<evidence type="ECO:0000256" key="6">
    <source>
        <dbReference type="ARBA" id="ARBA00023128"/>
    </source>
</evidence>
<dbReference type="EMBL" id="JXCE01000082">
    <property type="protein sequence ID" value="KPA41888.1"/>
    <property type="molecule type" value="Genomic_DNA"/>
</dbReference>